<comment type="pathway">
    <text evidence="2 8">Cofactor biosynthesis; biotin biosynthesis.</text>
</comment>
<dbReference type="OrthoDB" id="9760689at2"/>
<evidence type="ECO:0000256" key="3">
    <source>
        <dbReference type="ARBA" id="ARBA00012327"/>
    </source>
</evidence>
<comment type="caution">
    <text evidence="10">The sequence shown here is derived from an EMBL/GenBank/DDBJ whole genome shotgun (WGS) entry which is preliminary data.</text>
</comment>
<dbReference type="Gene3D" id="3.40.50.150">
    <property type="entry name" value="Vaccinia Virus protein VP39"/>
    <property type="match status" value="1"/>
</dbReference>
<evidence type="ECO:0000313" key="10">
    <source>
        <dbReference type="EMBL" id="OHX64991.1"/>
    </source>
</evidence>
<dbReference type="GO" id="GO:0010340">
    <property type="term" value="F:carboxyl-O-methyltransferase activity"/>
    <property type="evidence" value="ECO:0007669"/>
    <property type="project" value="UniProtKB-UniRule"/>
</dbReference>
<accession>A0A1S1YVE1</accession>
<dbReference type="InterPro" id="IPR050602">
    <property type="entry name" value="Malonyl-ACP_OMT"/>
</dbReference>
<dbReference type="GO" id="GO:0009102">
    <property type="term" value="P:biotin biosynthetic process"/>
    <property type="evidence" value="ECO:0007669"/>
    <property type="project" value="UniProtKB-UniRule"/>
</dbReference>
<protein>
    <recommendedName>
        <fullName evidence="3 8">Malonyl-[acyl-carrier protein] O-methyltransferase</fullName>
        <shortName evidence="8">Malonyl-ACP O-methyltransferase</shortName>
        <ecNumber evidence="3 8">2.1.1.197</ecNumber>
    </recommendedName>
    <alternativeName>
        <fullName evidence="8">Biotin synthesis protein BioC</fullName>
    </alternativeName>
</protein>
<dbReference type="GO" id="GO:0032259">
    <property type="term" value="P:methylation"/>
    <property type="evidence" value="ECO:0007669"/>
    <property type="project" value="UniProtKB-KW"/>
</dbReference>
<name>A0A1S1YVE1_FLAPC</name>
<evidence type="ECO:0000259" key="9">
    <source>
        <dbReference type="Pfam" id="PF08241"/>
    </source>
</evidence>
<keyword evidence="6 8" id="KW-0949">S-adenosyl-L-methionine</keyword>
<dbReference type="GO" id="GO:0008757">
    <property type="term" value="F:S-adenosylmethionine-dependent methyltransferase activity"/>
    <property type="evidence" value="ECO:0007669"/>
    <property type="project" value="InterPro"/>
</dbReference>
<keyword evidence="5 8" id="KW-0808">Transferase</keyword>
<dbReference type="PANTHER" id="PTHR13090:SF1">
    <property type="entry name" value="ARGININE-HYDROXYLASE NDUFAF5, MITOCHONDRIAL"/>
    <property type="match status" value="1"/>
</dbReference>
<evidence type="ECO:0000256" key="1">
    <source>
        <dbReference type="ARBA" id="ARBA00000852"/>
    </source>
</evidence>
<dbReference type="AlphaFoldDB" id="A0A1S1YVE1"/>
<reference evidence="10 11" key="1">
    <citation type="journal article" date="2012" name="Int. J. Syst. Evol. Microbiol.">
        <title>Flammeovirga pacifica sp. nov., isolated from deep-sea sediment.</title>
        <authorList>
            <person name="Xu H."/>
            <person name="Fu Y."/>
            <person name="Yang N."/>
            <person name="Ding Z."/>
            <person name="Lai Q."/>
            <person name="Zeng R."/>
        </authorList>
    </citation>
    <scope>NUCLEOTIDE SEQUENCE [LARGE SCALE GENOMIC DNA]</scope>
    <source>
        <strain evidence="11">DSM 24597 / LMG 26175 / WPAGA1</strain>
    </source>
</reference>
<organism evidence="10 11">
    <name type="scientific">Flammeovirga pacifica</name>
    <dbReference type="NCBI Taxonomy" id="915059"/>
    <lineage>
        <taxon>Bacteria</taxon>
        <taxon>Pseudomonadati</taxon>
        <taxon>Bacteroidota</taxon>
        <taxon>Cytophagia</taxon>
        <taxon>Cytophagales</taxon>
        <taxon>Flammeovirgaceae</taxon>
        <taxon>Flammeovirga</taxon>
    </lineage>
</organism>
<dbReference type="GO" id="GO:0102130">
    <property type="term" value="F:malonyl-CoA methyltransferase activity"/>
    <property type="evidence" value="ECO:0007669"/>
    <property type="project" value="UniProtKB-EC"/>
</dbReference>
<dbReference type="CDD" id="cd02440">
    <property type="entry name" value="AdoMet_MTases"/>
    <property type="match status" value="1"/>
</dbReference>
<evidence type="ECO:0000256" key="5">
    <source>
        <dbReference type="ARBA" id="ARBA00022679"/>
    </source>
</evidence>
<feature type="domain" description="Methyltransferase type 11" evidence="9">
    <location>
        <begin position="50"/>
        <end position="140"/>
    </location>
</feature>
<dbReference type="InterPro" id="IPR029063">
    <property type="entry name" value="SAM-dependent_MTases_sf"/>
</dbReference>
<evidence type="ECO:0000313" key="11">
    <source>
        <dbReference type="Proteomes" id="UP000179797"/>
    </source>
</evidence>
<evidence type="ECO:0000256" key="4">
    <source>
        <dbReference type="ARBA" id="ARBA00022603"/>
    </source>
</evidence>
<keyword evidence="4 8" id="KW-0489">Methyltransferase</keyword>
<comment type="function">
    <text evidence="8">Converts the free carboxyl group of a malonyl-thioester to its methyl ester by transfer of a methyl group from S-adenosyl-L-methionine (SAM). It allows to synthesize pimeloyl-ACP via the fatty acid synthetic pathway.</text>
</comment>
<dbReference type="InterPro" id="IPR013216">
    <property type="entry name" value="Methyltransf_11"/>
</dbReference>
<dbReference type="Proteomes" id="UP000179797">
    <property type="component" value="Unassembled WGS sequence"/>
</dbReference>
<gene>
    <name evidence="8" type="primary">bioC</name>
    <name evidence="10" type="ORF">NH26_00815</name>
</gene>
<comment type="catalytic activity">
    <reaction evidence="1 8">
        <text>malonyl-[ACP] + S-adenosyl-L-methionine = malonyl-[ACP] methyl ester + S-adenosyl-L-homocysteine</text>
        <dbReference type="Rhea" id="RHEA:17105"/>
        <dbReference type="Rhea" id="RHEA-COMP:9623"/>
        <dbReference type="Rhea" id="RHEA-COMP:9954"/>
        <dbReference type="ChEBI" id="CHEBI:57856"/>
        <dbReference type="ChEBI" id="CHEBI:59789"/>
        <dbReference type="ChEBI" id="CHEBI:78449"/>
        <dbReference type="ChEBI" id="CHEBI:78845"/>
        <dbReference type="EC" id="2.1.1.197"/>
    </reaction>
</comment>
<dbReference type="HAMAP" id="MF_00835">
    <property type="entry name" value="BioC"/>
    <property type="match status" value="1"/>
</dbReference>
<dbReference type="RefSeq" id="WP_044224408.1">
    <property type="nucleotide sequence ID" value="NZ_JRYR02000001.1"/>
</dbReference>
<dbReference type="UniPathway" id="UPA00078"/>
<dbReference type="NCBIfam" id="TIGR02072">
    <property type="entry name" value="BioC"/>
    <property type="match status" value="1"/>
</dbReference>
<dbReference type="PANTHER" id="PTHR13090">
    <property type="entry name" value="ARGININE-HYDROXYLASE NDUFAF5, MITOCHONDRIAL"/>
    <property type="match status" value="1"/>
</dbReference>
<comment type="similarity">
    <text evidence="8">Belongs to the methyltransferase superfamily.</text>
</comment>
<dbReference type="STRING" id="915059.NH26_00815"/>
<keyword evidence="7 8" id="KW-0093">Biotin biosynthesis</keyword>
<dbReference type="Pfam" id="PF08241">
    <property type="entry name" value="Methyltransf_11"/>
    <property type="match status" value="1"/>
</dbReference>
<evidence type="ECO:0000256" key="8">
    <source>
        <dbReference type="HAMAP-Rule" id="MF_00835"/>
    </source>
</evidence>
<evidence type="ECO:0000256" key="2">
    <source>
        <dbReference type="ARBA" id="ARBA00004746"/>
    </source>
</evidence>
<proteinExistence type="inferred from homology"/>
<evidence type="ECO:0000256" key="7">
    <source>
        <dbReference type="ARBA" id="ARBA00022756"/>
    </source>
</evidence>
<dbReference type="EC" id="2.1.1.197" evidence="3 8"/>
<keyword evidence="11" id="KW-1185">Reference proteome</keyword>
<evidence type="ECO:0000256" key="6">
    <source>
        <dbReference type="ARBA" id="ARBA00022691"/>
    </source>
</evidence>
<dbReference type="EMBL" id="JRYR02000001">
    <property type="protein sequence ID" value="OHX64991.1"/>
    <property type="molecule type" value="Genomic_DNA"/>
</dbReference>
<sequence>MIPLDKVKVQQRFGKNAGNYQQEAAVQKMICEELYQEILLVNQHFENSFEIGCGCGFLTEQLEKHIAHKNTVNDLHKNCTYHLLDDYPQLSFLEGDAEKIMFPENNDLVVSSSAFQWMENLNGLIKKINHSLSMDGLFAFSTFGKKNYQQIKKITGSGLLYHDLNHWITLLEDNNFEVIKSWEWTKDLWFNSATDVLKHIKKTGVNGMQQTKEVWNKKRLAAFNVSYNHFSENNQVPLTYHPLFIIAKKK</sequence>
<dbReference type="SUPFAM" id="SSF53335">
    <property type="entry name" value="S-adenosyl-L-methionine-dependent methyltransferases"/>
    <property type="match status" value="1"/>
</dbReference>
<dbReference type="InterPro" id="IPR011814">
    <property type="entry name" value="BioC"/>
</dbReference>